<comment type="caution">
    <text evidence="1">The sequence shown here is derived from an EMBL/GenBank/DDBJ whole genome shotgun (WGS) entry which is preliminary data.</text>
</comment>
<dbReference type="Proteomes" id="UP000036873">
    <property type="component" value="Unassembled WGS sequence"/>
</dbReference>
<evidence type="ECO:0000313" key="1">
    <source>
        <dbReference type="EMBL" id="KNZ41752.1"/>
    </source>
</evidence>
<gene>
    <name evidence="1" type="ORF">AKG39_08940</name>
</gene>
<name>A0A0L6U078_9FIRM</name>
<evidence type="ECO:0000313" key="2">
    <source>
        <dbReference type="Proteomes" id="UP000036873"/>
    </source>
</evidence>
<proteinExistence type="predicted"/>
<dbReference type="OrthoDB" id="1778740at2"/>
<dbReference type="EMBL" id="LGYO01000022">
    <property type="protein sequence ID" value="KNZ41752.1"/>
    <property type="molecule type" value="Genomic_DNA"/>
</dbReference>
<reference evidence="2" key="1">
    <citation type="submission" date="2015-07" db="EMBL/GenBank/DDBJ databases">
        <title>Draft genome sequence of Acetobacterium bakii DSM 8293, a potential psychrophilic chemical producer through syngas fermentation.</title>
        <authorList>
            <person name="Song Y."/>
            <person name="Hwang S."/>
            <person name="Cho B.-K."/>
        </authorList>
    </citation>
    <scope>NUCLEOTIDE SEQUENCE [LARGE SCALE GENOMIC DNA]</scope>
    <source>
        <strain evidence="2">DSM 8239</strain>
    </source>
</reference>
<dbReference type="RefSeq" id="WP_050740046.1">
    <property type="nucleotide sequence ID" value="NZ_LGYO01000022.1"/>
</dbReference>
<dbReference type="STRING" id="52689.AKG39_08940"/>
<keyword evidence="2" id="KW-1185">Reference proteome</keyword>
<accession>A0A0L6U078</accession>
<evidence type="ECO:0008006" key="3">
    <source>
        <dbReference type="Google" id="ProtNLM"/>
    </source>
</evidence>
<protein>
    <recommendedName>
        <fullName evidence="3">Flagellar protein FliT</fullName>
    </recommendedName>
</protein>
<sequence length="129" mass="15106">MSNNTNDYCREKIRLLKEYISKSEEVLSNVEQWELLNDILSEREYLIQKLQILEAENKAVMPNCSQDQRTEIDGLVRLILDIDKDGIKMIEAEKKKIIGELKINQQSQKVSDYQQKSLAESGRLLDYKK</sequence>
<dbReference type="AlphaFoldDB" id="A0A0L6U078"/>
<organism evidence="1 2">
    <name type="scientific">Acetobacterium bakii</name>
    <dbReference type="NCBI Taxonomy" id="52689"/>
    <lineage>
        <taxon>Bacteria</taxon>
        <taxon>Bacillati</taxon>
        <taxon>Bacillota</taxon>
        <taxon>Clostridia</taxon>
        <taxon>Eubacteriales</taxon>
        <taxon>Eubacteriaceae</taxon>
        <taxon>Acetobacterium</taxon>
    </lineage>
</organism>